<evidence type="ECO:0000313" key="2">
    <source>
        <dbReference type="Proteomes" id="UP000533533"/>
    </source>
</evidence>
<accession>A0ABR6FM88</accession>
<dbReference type="Proteomes" id="UP000533533">
    <property type="component" value="Unassembled WGS sequence"/>
</dbReference>
<dbReference type="EMBL" id="JACHVZ010000007">
    <property type="protein sequence ID" value="MBB2928537.1"/>
    <property type="molecule type" value="Genomic_DNA"/>
</dbReference>
<evidence type="ECO:0008006" key="3">
    <source>
        <dbReference type="Google" id="ProtNLM"/>
    </source>
</evidence>
<gene>
    <name evidence="1" type="ORF">FHX59_002959</name>
</gene>
<reference evidence="1 2" key="1">
    <citation type="submission" date="2020-08" db="EMBL/GenBank/DDBJ databases">
        <title>Genomic Encyclopedia of Type Strains, Phase IV (KMG-V): Genome sequencing to study the core and pangenomes of soil and plant-associated prokaryotes.</title>
        <authorList>
            <person name="Whitman W."/>
        </authorList>
    </citation>
    <scope>NUCLEOTIDE SEQUENCE [LARGE SCALE GENOMIC DNA]</scope>
    <source>
        <strain evidence="1 2">SRMrh-85</strain>
    </source>
</reference>
<sequence length="141" mass="15730">MATIAELLKKGYPNLSAVERQELIELMAQDAKQDAEKLFKDTVEEIKKLITGKGLELADVAKALAGQATGADVVFFKVPYKDSKNSDKEYLWWFGKSPVGKSGAYYKKLKSATEAEKRAWATPEGLEWLESEQGKEWLKAA</sequence>
<name>A0ABR6FM88_9BURK</name>
<proteinExistence type="predicted"/>
<keyword evidence="2" id="KW-1185">Reference proteome</keyword>
<dbReference type="RefSeq" id="WP_133253721.1">
    <property type="nucleotide sequence ID" value="NZ_JACHVZ010000007.1"/>
</dbReference>
<organism evidence="1 2">
    <name type="scientific">Paraburkholderia silvatlantica</name>
    <dbReference type="NCBI Taxonomy" id="321895"/>
    <lineage>
        <taxon>Bacteria</taxon>
        <taxon>Pseudomonadati</taxon>
        <taxon>Pseudomonadota</taxon>
        <taxon>Betaproteobacteria</taxon>
        <taxon>Burkholderiales</taxon>
        <taxon>Burkholderiaceae</taxon>
        <taxon>Paraburkholderia</taxon>
    </lineage>
</organism>
<protein>
    <recommendedName>
        <fullName evidence="3">DNA-binding protein H-NS</fullName>
    </recommendedName>
</protein>
<evidence type="ECO:0000313" key="1">
    <source>
        <dbReference type="EMBL" id="MBB2928537.1"/>
    </source>
</evidence>
<comment type="caution">
    <text evidence="1">The sequence shown here is derived from an EMBL/GenBank/DDBJ whole genome shotgun (WGS) entry which is preliminary data.</text>
</comment>